<evidence type="ECO:0000259" key="2">
    <source>
        <dbReference type="SMART" id="SM00421"/>
    </source>
</evidence>
<dbReference type="SUPFAM" id="SSF55785">
    <property type="entry name" value="PYP-like sensor domain (PAS domain)"/>
    <property type="match status" value="1"/>
</dbReference>
<protein>
    <recommendedName>
        <fullName evidence="2">HTH luxR-type domain-containing protein</fullName>
    </recommendedName>
</protein>
<reference evidence="3 4" key="1">
    <citation type="submission" date="2016-05" db="EMBL/GenBank/DDBJ databases">
        <authorList>
            <person name="Gu J."/>
        </authorList>
    </citation>
    <scope>NUCLEOTIDE SEQUENCE [LARGE SCALE GENOMIC DNA]</scope>
    <source>
        <strain evidence="3 4">ACCC40021</strain>
    </source>
</reference>
<name>A0ABM6GMZ9_9ACTN</name>
<dbReference type="InterPro" id="IPR000792">
    <property type="entry name" value="Tscrpt_reg_LuxR_C"/>
</dbReference>
<evidence type="ECO:0000256" key="1">
    <source>
        <dbReference type="SAM" id="MobiDB-lite"/>
    </source>
</evidence>
<dbReference type="SUPFAM" id="SSF46894">
    <property type="entry name" value="C-terminal effector domain of the bipartite response regulators"/>
    <property type="match status" value="1"/>
</dbReference>
<feature type="region of interest" description="Disordered" evidence="1">
    <location>
        <begin position="186"/>
        <end position="222"/>
    </location>
</feature>
<dbReference type="EMBL" id="CP015588">
    <property type="protein sequence ID" value="APY84835.1"/>
    <property type="molecule type" value="Genomic_DNA"/>
</dbReference>
<dbReference type="InterPro" id="IPR036388">
    <property type="entry name" value="WH-like_DNA-bd_sf"/>
</dbReference>
<dbReference type="PROSITE" id="PS51257">
    <property type="entry name" value="PROKAR_LIPOPROTEIN"/>
    <property type="match status" value="1"/>
</dbReference>
<sequence length="222" mass="23372">MPKENKDSAAPVYAAQACPLSAVIVAAETGFAAQFGVSPGEIHGCLPSDLLHVGTPESLRQRFTGLCEGHTLWFTEKVIGQHCRGTTFTARLTAGTATAPTGLTGLMLLLSPTTRETPPARTVLTALEARILDGVAAGASTELLAERLCLSRRGVDYHIRQMLRRFDAPNRRALAAQVGALGLLGPSHATAPARRANDSSNWSAETTGMRETPAGWATAAQS</sequence>
<evidence type="ECO:0000313" key="3">
    <source>
        <dbReference type="EMBL" id="APY84835.1"/>
    </source>
</evidence>
<dbReference type="Proteomes" id="UP000187191">
    <property type="component" value="Chromosome"/>
</dbReference>
<accession>A0ABM6GMZ9</accession>
<dbReference type="Pfam" id="PF00196">
    <property type="entry name" value="GerE"/>
    <property type="match status" value="1"/>
</dbReference>
<dbReference type="Gene3D" id="1.10.10.10">
    <property type="entry name" value="Winged helix-like DNA-binding domain superfamily/Winged helix DNA-binding domain"/>
    <property type="match status" value="1"/>
</dbReference>
<dbReference type="RefSeq" id="WP_076682532.1">
    <property type="nucleotide sequence ID" value="NZ_CP015588.1"/>
</dbReference>
<proteinExistence type="predicted"/>
<organism evidence="3 4">
    <name type="scientific">Streptomyces alfalfae</name>
    <dbReference type="NCBI Taxonomy" id="1642299"/>
    <lineage>
        <taxon>Bacteria</taxon>
        <taxon>Bacillati</taxon>
        <taxon>Actinomycetota</taxon>
        <taxon>Actinomycetes</taxon>
        <taxon>Kitasatosporales</taxon>
        <taxon>Streptomycetaceae</taxon>
        <taxon>Streptomyces</taxon>
    </lineage>
</organism>
<dbReference type="SMART" id="SM00421">
    <property type="entry name" value="HTH_LUXR"/>
    <property type="match status" value="1"/>
</dbReference>
<gene>
    <name evidence="3" type="ORF">A7J05_02885</name>
</gene>
<dbReference type="InterPro" id="IPR035965">
    <property type="entry name" value="PAS-like_dom_sf"/>
</dbReference>
<dbReference type="InterPro" id="IPR016032">
    <property type="entry name" value="Sig_transdc_resp-reg_C-effctor"/>
</dbReference>
<keyword evidence="4" id="KW-1185">Reference proteome</keyword>
<evidence type="ECO:0000313" key="4">
    <source>
        <dbReference type="Proteomes" id="UP000187191"/>
    </source>
</evidence>
<feature type="domain" description="HTH luxR-type" evidence="2">
    <location>
        <begin position="121"/>
        <end position="178"/>
    </location>
</feature>